<comment type="caution">
    <text evidence="2">The sequence shown here is derived from an EMBL/GenBank/DDBJ whole genome shotgun (WGS) entry which is preliminary data.</text>
</comment>
<feature type="compositionally biased region" description="Polar residues" evidence="1">
    <location>
        <begin position="232"/>
        <end position="245"/>
    </location>
</feature>
<feature type="compositionally biased region" description="Polar residues" evidence="1">
    <location>
        <begin position="210"/>
        <end position="225"/>
    </location>
</feature>
<sequence length="289" mass="31370">MADQTSDVQEPVEDLGLPPADLELVLRLLSDPSLLLELSSEGPESEPCLPSPPKENRGAISVISRHHRQPARRVRLPIIEPFVYQAGDCVESEQEFCNEQNSDLWEEPTTDSSVLISELLGLLEGESALSRNLIPASPLEGAANAGCTSPPSPSIYASGPGETDSFVECLRLSLEQSTHGCSQAKSYERLVQDLQLSVYGKVDIGEPRETSGNSDSRVVHQSLSESGPDETTFLSRPNTFTLTQTSLAPSSPPPLPSPKVRRKSLPGFASKFRLPSLQTLKSWRAKVNL</sequence>
<dbReference type="Proteomes" id="UP001141434">
    <property type="component" value="Unassembled WGS sequence"/>
</dbReference>
<accession>A0A9W9ELD6</accession>
<feature type="region of interest" description="Disordered" evidence="1">
    <location>
        <begin position="38"/>
        <end position="57"/>
    </location>
</feature>
<evidence type="ECO:0000313" key="2">
    <source>
        <dbReference type="EMBL" id="KAJ5083982.1"/>
    </source>
</evidence>
<evidence type="ECO:0000313" key="3">
    <source>
        <dbReference type="Proteomes" id="UP001141434"/>
    </source>
</evidence>
<feature type="region of interest" description="Disordered" evidence="1">
    <location>
        <begin position="205"/>
        <end position="266"/>
    </location>
</feature>
<reference evidence="2" key="2">
    <citation type="journal article" date="2023" name="IMA Fungus">
        <title>Comparative genomic study of the Penicillium genus elucidates a diverse pangenome and 15 lateral gene transfer events.</title>
        <authorList>
            <person name="Petersen C."/>
            <person name="Sorensen T."/>
            <person name="Nielsen M.R."/>
            <person name="Sondergaard T.E."/>
            <person name="Sorensen J.L."/>
            <person name="Fitzpatrick D.A."/>
            <person name="Frisvad J.C."/>
            <person name="Nielsen K.L."/>
        </authorList>
    </citation>
    <scope>NUCLEOTIDE SEQUENCE</scope>
    <source>
        <strain evidence="2">IBT 34128</strain>
    </source>
</reference>
<reference evidence="2" key="1">
    <citation type="submission" date="2022-11" db="EMBL/GenBank/DDBJ databases">
        <authorList>
            <person name="Petersen C."/>
        </authorList>
    </citation>
    <scope>NUCLEOTIDE SEQUENCE</scope>
    <source>
        <strain evidence="2">IBT 34128</strain>
    </source>
</reference>
<feature type="compositionally biased region" description="Low complexity" evidence="1">
    <location>
        <begin position="38"/>
        <end position="48"/>
    </location>
</feature>
<protein>
    <submittedName>
        <fullName evidence="2">Uncharacterized protein</fullName>
    </submittedName>
</protein>
<name>A0A9W9ELD6_9EURO</name>
<evidence type="ECO:0000256" key="1">
    <source>
        <dbReference type="SAM" id="MobiDB-lite"/>
    </source>
</evidence>
<dbReference type="EMBL" id="JAPMSZ010000011">
    <property type="protein sequence ID" value="KAJ5083982.1"/>
    <property type="molecule type" value="Genomic_DNA"/>
</dbReference>
<dbReference type="RefSeq" id="XP_056507379.1">
    <property type="nucleotide sequence ID" value="XM_056659086.1"/>
</dbReference>
<keyword evidence="3" id="KW-1185">Reference proteome</keyword>
<dbReference type="GeneID" id="81398255"/>
<gene>
    <name evidence="2" type="ORF">NUU61_008561</name>
</gene>
<proteinExistence type="predicted"/>
<dbReference type="AlphaFoldDB" id="A0A9W9ELD6"/>
<organism evidence="2 3">
    <name type="scientific">Penicillium alfredii</name>
    <dbReference type="NCBI Taxonomy" id="1506179"/>
    <lineage>
        <taxon>Eukaryota</taxon>
        <taxon>Fungi</taxon>
        <taxon>Dikarya</taxon>
        <taxon>Ascomycota</taxon>
        <taxon>Pezizomycotina</taxon>
        <taxon>Eurotiomycetes</taxon>
        <taxon>Eurotiomycetidae</taxon>
        <taxon>Eurotiales</taxon>
        <taxon>Aspergillaceae</taxon>
        <taxon>Penicillium</taxon>
    </lineage>
</organism>